<dbReference type="EMBL" id="CM037018">
    <property type="protein sequence ID" value="KAH7673381.1"/>
    <property type="molecule type" value="Genomic_DNA"/>
</dbReference>
<proteinExistence type="predicted"/>
<sequence>MSAKFLRIFSDENSDLKKQIGCMAGFFQMFERHQLLSPRLSHRLTHKRSISSGHAHSSSNSSSPITEFVLEKSHSKNCSENQRVSMESSRTSFSSSSCSSSFSSLDCNKSTQEPQPNELLDFRDVVKDCIYREARGLSIKTSTKEKDEFKKKNAFKHRDSPRPDSKSRIAMQMDESLRVLARLKEAHCEEEPRPSFESKTSSKIHLVSRESPRYSYDGRDDAKLVSKLKESPRLSLDSSTDSCKISMNRKSPKGLSFEQESSSQTRHSVVVAKLMGLEAMPNNVQEQPTIISSNNNVCGKKKKNKCLERKPMTTTARIPIETAPWRQQEKLHVAKKAPFRHRPEFVHSEIEKRLKELEILQTNKDLMDLKLLLDAIQVPKSTNRASESPIVVMKPMKPISKASASPSSAVIPLEGLSKLKMSRRSETLEKKNKPVNNKTEENCLPRPPSRIQLPRKENNGNSIKTSGSISPRLQQKKVGEEKKIRRPPTPSSDLNQPQRQSPNRQLSESISPRGKLGRKPAKKTVSVDAQSSEASTETRKDETSLKSYSNISLISTQADIEVTSADRSSEHNKSSVNLNEDAATAAPPEQPSPMSVLDASFCQVDMMQSPVKTISNSFKDSSSEINHKKLKSIEILVQKLSQLSSEDGETQTTDHIALLCDTQKPDHRYVSEILLASSLLMKDLTAMPLQLHSSGHPINPDLFLVLEQTKSQTNILRPKNDTEKLHRKLIFDVVNEVLVQKLELASPYIKTRQVSRILPSGQRLLRQVCSEIDQLENENLKGENSENDDNLVSGEQVLKKSVEWLHFGSEMEEIVLEIERSIFKELIDDVVSCELDAAAAAAALQTKNQRRRKQLFAK</sequence>
<evidence type="ECO:0000313" key="1">
    <source>
        <dbReference type="EMBL" id="KAH7673381.1"/>
    </source>
</evidence>
<evidence type="ECO:0000313" key="2">
    <source>
        <dbReference type="Proteomes" id="UP000827976"/>
    </source>
</evidence>
<protein>
    <submittedName>
        <fullName evidence="1">Uncharacterized protein</fullName>
    </submittedName>
</protein>
<accession>A0ACB7VGY4</accession>
<gene>
    <name evidence="1" type="ORF">IHE45_08G004900</name>
</gene>
<organism evidence="1 2">
    <name type="scientific">Dioscorea alata</name>
    <name type="common">Purple yam</name>
    <dbReference type="NCBI Taxonomy" id="55571"/>
    <lineage>
        <taxon>Eukaryota</taxon>
        <taxon>Viridiplantae</taxon>
        <taxon>Streptophyta</taxon>
        <taxon>Embryophyta</taxon>
        <taxon>Tracheophyta</taxon>
        <taxon>Spermatophyta</taxon>
        <taxon>Magnoliopsida</taxon>
        <taxon>Liliopsida</taxon>
        <taxon>Dioscoreales</taxon>
        <taxon>Dioscoreaceae</taxon>
        <taxon>Dioscorea</taxon>
    </lineage>
</organism>
<comment type="caution">
    <text evidence="1">The sequence shown here is derived from an EMBL/GenBank/DDBJ whole genome shotgun (WGS) entry which is preliminary data.</text>
</comment>
<reference evidence="2" key="1">
    <citation type="journal article" date="2022" name="Nat. Commun.">
        <title>Chromosome evolution and the genetic basis of agronomically important traits in greater yam.</title>
        <authorList>
            <person name="Bredeson J.V."/>
            <person name="Lyons J.B."/>
            <person name="Oniyinde I.O."/>
            <person name="Okereke N.R."/>
            <person name="Kolade O."/>
            <person name="Nnabue I."/>
            <person name="Nwadili C.O."/>
            <person name="Hribova E."/>
            <person name="Parker M."/>
            <person name="Nwogha J."/>
            <person name="Shu S."/>
            <person name="Carlson J."/>
            <person name="Kariba R."/>
            <person name="Muthemba S."/>
            <person name="Knop K."/>
            <person name="Barton G.J."/>
            <person name="Sherwood A.V."/>
            <person name="Lopez-Montes A."/>
            <person name="Asiedu R."/>
            <person name="Jamnadass R."/>
            <person name="Muchugi A."/>
            <person name="Goodstein D."/>
            <person name="Egesi C.N."/>
            <person name="Featherston J."/>
            <person name="Asfaw A."/>
            <person name="Simpson G.G."/>
            <person name="Dolezel J."/>
            <person name="Hendre P.S."/>
            <person name="Van Deynze A."/>
            <person name="Kumar P.L."/>
            <person name="Obidiegwu J.E."/>
            <person name="Bhattacharjee R."/>
            <person name="Rokhsar D.S."/>
        </authorList>
    </citation>
    <scope>NUCLEOTIDE SEQUENCE [LARGE SCALE GENOMIC DNA]</scope>
    <source>
        <strain evidence="2">cv. TDa95/00328</strain>
    </source>
</reference>
<name>A0ACB7VGY4_DIOAL</name>
<keyword evidence="2" id="KW-1185">Reference proteome</keyword>
<dbReference type="Proteomes" id="UP000827976">
    <property type="component" value="Chromosome 8"/>
</dbReference>